<dbReference type="PANTHER" id="PTHR32196:SF72">
    <property type="entry name" value="RIBOSE IMPORT PERMEASE PROTEIN RBSC"/>
    <property type="match status" value="1"/>
</dbReference>
<dbReference type="AlphaFoldDB" id="A0A2U9PI80"/>
<reference evidence="8" key="2">
    <citation type="submission" date="2018-03" db="EMBL/GenBank/DDBJ databases">
        <authorList>
            <person name="Derbyshire K."/>
            <person name="Gray T.A."/>
            <person name="Champion M."/>
        </authorList>
    </citation>
    <scope>NUCLEOTIDE SEQUENCE [LARGE SCALE GENOMIC DNA]</scope>
    <source>
        <strain evidence="8">MKD8</strain>
    </source>
</reference>
<dbReference type="PANTHER" id="PTHR32196">
    <property type="entry name" value="ABC TRANSPORTER PERMEASE PROTEIN YPHD-RELATED-RELATED"/>
    <property type="match status" value="1"/>
</dbReference>
<proteinExistence type="predicted"/>
<reference evidence="7 8" key="1">
    <citation type="journal article" date="2013" name="Genome Announc.">
        <title>Draft genome sequence of MKD8, a conjugal recipient Mycobacterium smegmatis strain.</title>
        <authorList>
            <person name="Gray T.A."/>
            <person name="Palumbo M.J."/>
            <person name="Derbyshire K.M."/>
        </authorList>
    </citation>
    <scope>NUCLEOTIDE SEQUENCE [LARGE SCALE GENOMIC DNA]</scope>
    <source>
        <strain evidence="7 8">MKD8</strain>
    </source>
</reference>
<dbReference type="InterPro" id="IPR001851">
    <property type="entry name" value="ABC_transp_permease"/>
</dbReference>
<name>A0A2U9PI80_MYCSE</name>
<dbReference type="Proteomes" id="UP000011200">
    <property type="component" value="Chromosome"/>
</dbReference>
<evidence type="ECO:0000256" key="3">
    <source>
        <dbReference type="ARBA" id="ARBA00022692"/>
    </source>
</evidence>
<dbReference type="GO" id="GO:0022857">
    <property type="term" value="F:transmembrane transporter activity"/>
    <property type="evidence" value="ECO:0007669"/>
    <property type="project" value="InterPro"/>
</dbReference>
<feature type="transmembrane region" description="Helical" evidence="6">
    <location>
        <begin position="228"/>
        <end position="250"/>
    </location>
</feature>
<keyword evidence="3 6" id="KW-0812">Transmembrane</keyword>
<feature type="transmembrane region" description="Helical" evidence="6">
    <location>
        <begin position="305"/>
        <end position="326"/>
    </location>
</feature>
<dbReference type="EMBL" id="CP027541">
    <property type="protein sequence ID" value="AWT51451.1"/>
    <property type="molecule type" value="Genomic_DNA"/>
</dbReference>
<evidence type="ECO:0000256" key="6">
    <source>
        <dbReference type="SAM" id="Phobius"/>
    </source>
</evidence>
<dbReference type="Pfam" id="PF02653">
    <property type="entry name" value="BPD_transp_2"/>
    <property type="match status" value="1"/>
</dbReference>
<comment type="subcellular location">
    <subcellularLocation>
        <location evidence="1">Cell membrane</location>
        <topology evidence="1">Multi-pass membrane protein</topology>
    </subcellularLocation>
</comment>
<dbReference type="RefSeq" id="WP_003891795.1">
    <property type="nucleotide sequence ID" value="NZ_CP027541.1"/>
</dbReference>
<gene>
    <name evidence="7" type="ORF">D806_004580</name>
</gene>
<evidence type="ECO:0000313" key="8">
    <source>
        <dbReference type="Proteomes" id="UP000011200"/>
    </source>
</evidence>
<accession>A0A2U9PI80</accession>
<feature type="transmembrane region" description="Helical" evidence="6">
    <location>
        <begin position="108"/>
        <end position="134"/>
    </location>
</feature>
<sequence length="331" mass="33760">MTSTRSGISAPVEKTDRRWTGKIRHNVDAAALPILLIAVLIIGFVTTAGFGSAENLTSILVNASIVGIAAVGMTAITLSGSYISLAAQQLVMMGAISYLLLVKTGLPLAIAMLIAIALVCLAGAVQGLIVAAGFNPVITTLAAGSIIFGIMTAITGGKVIVAEAVTGSFLNQWAFLGITAPVYVFIVFTAAMQWFVVRSVPGRRMKLIGANRATARISGIPLRTTTTVAFGLFGLAAAVAGVCVASRLGQGSTNDLQTLTFDVLAAVLVGGTAIQGGQGSPLRSATGAVLIAALSNVMVLQGHEIGVRLAVSGTLVALVVIALHYLRGAHR</sequence>
<feature type="transmembrane region" description="Helical" evidence="6">
    <location>
        <begin position="173"/>
        <end position="197"/>
    </location>
</feature>
<keyword evidence="2" id="KW-1003">Cell membrane</keyword>
<evidence type="ECO:0000256" key="5">
    <source>
        <dbReference type="ARBA" id="ARBA00023136"/>
    </source>
</evidence>
<feature type="transmembrane region" description="Helical" evidence="6">
    <location>
        <begin position="27"/>
        <end position="50"/>
    </location>
</feature>
<organism evidence="7 8">
    <name type="scientific">Mycolicibacterium smegmatis (strain MKD8)</name>
    <name type="common">Mycobacterium smegmatis</name>
    <dbReference type="NCBI Taxonomy" id="1214915"/>
    <lineage>
        <taxon>Bacteria</taxon>
        <taxon>Bacillati</taxon>
        <taxon>Actinomycetota</taxon>
        <taxon>Actinomycetes</taxon>
        <taxon>Mycobacteriales</taxon>
        <taxon>Mycobacteriaceae</taxon>
        <taxon>Mycolicibacterium</taxon>
    </lineage>
</organism>
<dbReference type="CDD" id="cd06579">
    <property type="entry name" value="TM_PBP1_transp_AraH_like"/>
    <property type="match status" value="1"/>
</dbReference>
<protein>
    <submittedName>
        <fullName evidence="7">Ribose transport system permease protein RbsC</fullName>
    </submittedName>
</protein>
<feature type="transmembrane region" description="Helical" evidence="6">
    <location>
        <begin position="56"/>
        <end position="76"/>
    </location>
</feature>
<evidence type="ECO:0000256" key="1">
    <source>
        <dbReference type="ARBA" id="ARBA00004651"/>
    </source>
</evidence>
<dbReference type="GO" id="GO:0005886">
    <property type="term" value="C:plasma membrane"/>
    <property type="evidence" value="ECO:0007669"/>
    <property type="project" value="UniProtKB-SubCell"/>
</dbReference>
<evidence type="ECO:0000256" key="4">
    <source>
        <dbReference type="ARBA" id="ARBA00022989"/>
    </source>
</evidence>
<keyword evidence="5 6" id="KW-0472">Membrane</keyword>
<feature type="transmembrane region" description="Helical" evidence="6">
    <location>
        <begin position="141"/>
        <end position="161"/>
    </location>
</feature>
<keyword evidence="4 6" id="KW-1133">Transmembrane helix</keyword>
<feature type="transmembrane region" description="Helical" evidence="6">
    <location>
        <begin position="256"/>
        <end position="274"/>
    </location>
</feature>
<evidence type="ECO:0000256" key="2">
    <source>
        <dbReference type="ARBA" id="ARBA00022475"/>
    </source>
</evidence>
<evidence type="ECO:0000313" key="7">
    <source>
        <dbReference type="EMBL" id="AWT51451.1"/>
    </source>
</evidence>